<dbReference type="Proteomes" id="UP000615326">
    <property type="component" value="Unassembled WGS sequence"/>
</dbReference>
<proteinExistence type="predicted"/>
<keyword evidence="1" id="KW-0732">Signal</keyword>
<evidence type="ECO:0000256" key="1">
    <source>
        <dbReference type="SAM" id="SignalP"/>
    </source>
</evidence>
<evidence type="ECO:0000259" key="2">
    <source>
        <dbReference type="PROSITE" id="PS51352"/>
    </source>
</evidence>
<sequence>MRYRVAVMFALSLSLPGVLMMSAPNAACARAITEVPQIGEASVTPVAAPYDAPEKAPAAVAAAFEKAKAEKKSVLLDFGGNWCPDCRILAGIFALPAVDTWLKQNFEVVSVNVSRFKTNMDIAQKYGVTVTSVPTVLIVTPEGKALNTDGSKDLGNARRMSSQAVVNLIAGWAARD</sequence>
<feature type="domain" description="Thioredoxin" evidence="2">
    <location>
        <begin position="50"/>
        <end position="174"/>
    </location>
</feature>
<dbReference type="InterPro" id="IPR013766">
    <property type="entry name" value="Thioredoxin_domain"/>
</dbReference>
<dbReference type="EMBL" id="WOSW01000003">
    <property type="protein sequence ID" value="NHO31596.1"/>
    <property type="molecule type" value="Genomic_DNA"/>
</dbReference>
<comment type="caution">
    <text evidence="3">The sequence shown here is derived from an EMBL/GenBank/DDBJ whole genome shotgun (WGS) entry which is preliminary data.</text>
</comment>
<organism evidence="3 4">
    <name type="scientific">Acetobacter fallax</name>
    <dbReference type="NCBI Taxonomy" id="1737473"/>
    <lineage>
        <taxon>Bacteria</taxon>
        <taxon>Pseudomonadati</taxon>
        <taxon>Pseudomonadota</taxon>
        <taxon>Alphaproteobacteria</taxon>
        <taxon>Acetobacterales</taxon>
        <taxon>Acetobacteraceae</taxon>
        <taxon>Acetobacter</taxon>
    </lineage>
</organism>
<name>A0ABX0K8Q9_9PROT</name>
<dbReference type="CDD" id="cd02947">
    <property type="entry name" value="TRX_family"/>
    <property type="match status" value="1"/>
</dbReference>
<gene>
    <name evidence="3" type="ORF">GOB84_03280</name>
</gene>
<dbReference type="InterPro" id="IPR036249">
    <property type="entry name" value="Thioredoxin-like_sf"/>
</dbReference>
<reference evidence="3 4" key="1">
    <citation type="journal article" date="2020" name="Int. J. Syst. Evol. Microbiol.">
        <title>Novel acetic acid bacteria from cider fermentations: Acetobacter conturbans sp. nov. and Acetobacter fallax sp. nov.</title>
        <authorList>
            <person name="Sombolestani A.S."/>
            <person name="Cleenwerck I."/>
            <person name="Cnockaert M."/>
            <person name="Borremans W."/>
            <person name="Wieme A.D."/>
            <person name="De Vuyst L."/>
            <person name="Vandamme P."/>
        </authorList>
    </citation>
    <scope>NUCLEOTIDE SEQUENCE [LARGE SCALE GENOMIC DNA]</scope>
    <source>
        <strain evidence="3 4">LMG 1637</strain>
    </source>
</reference>
<protein>
    <submittedName>
        <fullName evidence="3">Thioredoxin fold domain-containing protein</fullName>
    </submittedName>
</protein>
<evidence type="ECO:0000313" key="3">
    <source>
        <dbReference type="EMBL" id="NHO31596.1"/>
    </source>
</evidence>
<keyword evidence="4" id="KW-1185">Reference proteome</keyword>
<dbReference type="Pfam" id="PF13899">
    <property type="entry name" value="Thioredoxin_7"/>
    <property type="match status" value="1"/>
</dbReference>
<dbReference type="Gene3D" id="3.40.30.10">
    <property type="entry name" value="Glutaredoxin"/>
    <property type="match status" value="1"/>
</dbReference>
<feature type="chain" id="PRO_5046639048" evidence="1">
    <location>
        <begin position="27"/>
        <end position="176"/>
    </location>
</feature>
<accession>A0ABX0K8Q9</accession>
<dbReference type="SUPFAM" id="SSF52833">
    <property type="entry name" value="Thioredoxin-like"/>
    <property type="match status" value="1"/>
</dbReference>
<dbReference type="PROSITE" id="PS51352">
    <property type="entry name" value="THIOREDOXIN_2"/>
    <property type="match status" value="1"/>
</dbReference>
<evidence type="ECO:0000313" key="4">
    <source>
        <dbReference type="Proteomes" id="UP000615326"/>
    </source>
</evidence>
<feature type="signal peptide" evidence="1">
    <location>
        <begin position="1"/>
        <end position="26"/>
    </location>
</feature>